<evidence type="ECO:0000313" key="3">
    <source>
        <dbReference type="Proteomes" id="UP000308197"/>
    </source>
</evidence>
<dbReference type="AlphaFoldDB" id="A0A5C3NX91"/>
<organism evidence="2 3">
    <name type="scientific">Polyporus arcularius HHB13444</name>
    <dbReference type="NCBI Taxonomy" id="1314778"/>
    <lineage>
        <taxon>Eukaryota</taxon>
        <taxon>Fungi</taxon>
        <taxon>Dikarya</taxon>
        <taxon>Basidiomycota</taxon>
        <taxon>Agaricomycotina</taxon>
        <taxon>Agaricomycetes</taxon>
        <taxon>Polyporales</taxon>
        <taxon>Polyporaceae</taxon>
        <taxon>Polyporus</taxon>
    </lineage>
</organism>
<proteinExistence type="predicted"/>
<evidence type="ECO:0000259" key="1">
    <source>
        <dbReference type="Pfam" id="PF26138"/>
    </source>
</evidence>
<reference evidence="2 3" key="1">
    <citation type="journal article" date="2019" name="Nat. Ecol. Evol.">
        <title>Megaphylogeny resolves global patterns of mushroom evolution.</title>
        <authorList>
            <person name="Varga T."/>
            <person name="Krizsan K."/>
            <person name="Foldi C."/>
            <person name="Dima B."/>
            <person name="Sanchez-Garcia M."/>
            <person name="Sanchez-Ramirez S."/>
            <person name="Szollosi G.J."/>
            <person name="Szarkandi J.G."/>
            <person name="Papp V."/>
            <person name="Albert L."/>
            <person name="Andreopoulos W."/>
            <person name="Angelini C."/>
            <person name="Antonin V."/>
            <person name="Barry K.W."/>
            <person name="Bougher N.L."/>
            <person name="Buchanan P."/>
            <person name="Buyck B."/>
            <person name="Bense V."/>
            <person name="Catcheside P."/>
            <person name="Chovatia M."/>
            <person name="Cooper J."/>
            <person name="Damon W."/>
            <person name="Desjardin D."/>
            <person name="Finy P."/>
            <person name="Geml J."/>
            <person name="Haridas S."/>
            <person name="Hughes K."/>
            <person name="Justo A."/>
            <person name="Karasinski D."/>
            <person name="Kautmanova I."/>
            <person name="Kiss B."/>
            <person name="Kocsube S."/>
            <person name="Kotiranta H."/>
            <person name="LaButti K.M."/>
            <person name="Lechner B.E."/>
            <person name="Liimatainen K."/>
            <person name="Lipzen A."/>
            <person name="Lukacs Z."/>
            <person name="Mihaltcheva S."/>
            <person name="Morgado L.N."/>
            <person name="Niskanen T."/>
            <person name="Noordeloos M.E."/>
            <person name="Ohm R.A."/>
            <person name="Ortiz-Santana B."/>
            <person name="Ovrebo C."/>
            <person name="Racz N."/>
            <person name="Riley R."/>
            <person name="Savchenko A."/>
            <person name="Shiryaev A."/>
            <person name="Soop K."/>
            <person name="Spirin V."/>
            <person name="Szebenyi C."/>
            <person name="Tomsovsky M."/>
            <person name="Tulloss R.E."/>
            <person name="Uehling J."/>
            <person name="Grigoriev I.V."/>
            <person name="Vagvolgyi C."/>
            <person name="Papp T."/>
            <person name="Martin F.M."/>
            <person name="Miettinen O."/>
            <person name="Hibbett D.S."/>
            <person name="Nagy L.G."/>
        </authorList>
    </citation>
    <scope>NUCLEOTIDE SEQUENCE [LARGE SCALE GENOMIC DNA]</scope>
    <source>
        <strain evidence="2 3">HHB13444</strain>
    </source>
</reference>
<feature type="non-terminal residue" evidence="2">
    <location>
        <position position="1"/>
    </location>
</feature>
<name>A0A5C3NX91_9APHY</name>
<dbReference type="EMBL" id="ML211608">
    <property type="protein sequence ID" value="TFK81399.1"/>
    <property type="molecule type" value="Genomic_DNA"/>
</dbReference>
<gene>
    <name evidence="2" type="ORF">K466DRAFT_456033</name>
</gene>
<dbReference type="InParanoid" id="A0A5C3NX91"/>
<dbReference type="InterPro" id="IPR058353">
    <property type="entry name" value="DUF8040"/>
</dbReference>
<sequence>LAAAAVTTYLTPHLIKRSMYYSACTGERYIQELLHAHPDHICDILGVSKHVFLVHELSDYGDLQDTKHVSQEEQLAIFL</sequence>
<feature type="domain" description="DUF8040" evidence="1">
    <location>
        <begin position="22"/>
        <end position="79"/>
    </location>
</feature>
<feature type="non-terminal residue" evidence="2">
    <location>
        <position position="79"/>
    </location>
</feature>
<dbReference type="Pfam" id="PF26138">
    <property type="entry name" value="DUF8040"/>
    <property type="match status" value="1"/>
</dbReference>
<accession>A0A5C3NX91</accession>
<protein>
    <recommendedName>
        <fullName evidence="1">DUF8040 domain-containing protein</fullName>
    </recommendedName>
</protein>
<keyword evidence="3" id="KW-1185">Reference proteome</keyword>
<evidence type="ECO:0000313" key="2">
    <source>
        <dbReference type="EMBL" id="TFK81399.1"/>
    </source>
</evidence>
<dbReference type="Proteomes" id="UP000308197">
    <property type="component" value="Unassembled WGS sequence"/>
</dbReference>